<comment type="caution">
    <text evidence="2">The sequence shown here is derived from an EMBL/GenBank/DDBJ whole genome shotgun (WGS) entry which is preliminary data.</text>
</comment>
<keyword evidence="3" id="KW-1185">Reference proteome</keyword>
<proteinExistence type="predicted"/>
<organism evidence="2 3">
    <name type="scientific">Microvirga aerophila</name>
    <dbReference type="NCBI Taxonomy" id="670291"/>
    <lineage>
        <taxon>Bacteria</taxon>
        <taxon>Pseudomonadati</taxon>
        <taxon>Pseudomonadota</taxon>
        <taxon>Alphaproteobacteria</taxon>
        <taxon>Hyphomicrobiales</taxon>
        <taxon>Methylobacteriaceae</taxon>
        <taxon>Microvirga</taxon>
    </lineage>
</organism>
<accession>A0A512C3C7</accession>
<dbReference type="AlphaFoldDB" id="A0A512C3C7"/>
<feature type="region of interest" description="Disordered" evidence="1">
    <location>
        <begin position="27"/>
        <end position="48"/>
    </location>
</feature>
<reference evidence="2 3" key="1">
    <citation type="submission" date="2019-07" db="EMBL/GenBank/DDBJ databases">
        <title>Whole genome shotgun sequence of Microvirga aerophila NBRC 106136.</title>
        <authorList>
            <person name="Hosoyama A."/>
            <person name="Uohara A."/>
            <person name="Ohji S."/>
            <person name="Ichikawa N."/>
        </authorList>
    </citation>
    <scope>NUCLEOTIDE SEQUENCE [LARGE SCALE GENOMIC DNA]</scope>
    <source>
        <strain evidence="2 3">NBRC 106136</strain>
    </source>
</reference>
<evidence type="ECO:0000256" key="1">
    <source>
        <dbReference type="SAM" id="MobiDB-lite"/>
    </source>
</evidence>
<protein>
    <submittedName>
        <fullName evidence="2">Uncharacterized protein</fullName>
    </submittedName>
</protein>
<evidence type="ECO:0000313" key="2">
    <source>
        <dbReference type="EMBL" id="GEO18718.1"/>
    </source>
</evidence>
<name>A0A512C3C7_9HYPH</name>
<dbReference type="Proteomes" id="UP000321085">
    <property type="component" value="Unassembled WGS sequence"/>
</dbReference>
<dbReference type="EMBL" id="BJYU01000232">
    <property type="protein sequence ID" value="GEO18718.1"/>
    <property type="molecule type" value="Genomic_DNA"/>
</dbReference>
<evidence type="ECO:0000313" key="3">
    <source>
        <dbReference type="Proteomes" id="UP000321085"/>
    </source>
</evidence>
<gene>
    <name evidence="2" type="ORF">MAE02_64140</name>
</gene>
<sequence length="77" mass="8778">MFLELNQEQMGVLRRALEARTRDMHLRLESEPGETASGAKRRSPRSFFGRLEALERRAGYRARGIGNGESQPETDET</sequence>